<sequence>MFKKVVAGGTFNKIHKGHEDLIKTAFGIGKYVDIGLTSDKFANLFRAEKVLEYKKREKALEEKIFDLNLHRNYEILKIDDMYGIATLKEDLEAIIVSEETLPRAQEINAIRFKKGLKRLIIVVVPFVLKNNKPVSASQL</sequence>
<organism evidence="2">
    <name type="scientific">groundwater metagenome</name>
    <dbReference type="NCBI Taxonomy" id="717931"/>
    <lineage>
        <taxon>unclassified sequences</taxon>
        <taxon>metagenomes</taxon>
        <taxon>ecological metagenomes</taxon>
    </lineage>
</organism>
<proteinExistence type="predicted"/>
<dbReference type="NCBIfam" id="NF001985">
    <property type="entry name" value="PRK00777.1"/>
    <property type="match status" value="1"/>
</dbReference>
<dbReference type="NCBIfam" id="TIGR00125">
    <property type="entry name" value="cyt_tran_rel"/>
    <property type="match status" value="1"/>
</dbReference>
<dbReference type="InterPro" id="IPR014729">
    <property type="entry name" value="Rossmann-like_a/b/a_fold"/>
</dbReference>
<keyword evidence="2" id="KW-0548">Nucleotidyltransferase</keyword>
<feature type="domain" description="Cytidyltransferase-like" evidence="1">
    <location>
        <begin position="6"/>
        <end position="137"/>
    </location>
</feature>
<reference evidence="2" key="1">
    <citation type="submission" date="2014-09" db="EMBL/GenBank/DDBJ databases">
        <authorList>
            <person name="Probst J Alexander"/>
        </authorList>
    </citation>
    <scope>NUCLEOTIDE SEQUENCE</scope>
</reference>
<evidence type="ECO:0000313" key="2">
    <source>
        <dbReference type="EMBL" id="CEG12592.1"/>
    </source>
</evidence>
<protein>
    <submittedName>
        <fullName evidence="2">Phosphopantetheine adenylyltransferase</fullName>
        <ecNumber evidence="2">2.7.7.3</ecNumber>
    </submittedName>
</protein>
<accession>A0A098E975</accession>
<evidence type="ECO:0000259" key="1">
    <source>
        <dbReference type="Pfam" id="PF01467"/>
    </source>
</evidence>
<keyword evidence="2" id="KW-0808">Transferase</keyword>
<dbReference type="Gene3D" id="3.40.50.620">
    <property type="entry name" value="HUPs"/>
    <property type="match status" value="1"/>
</dbReference>
<name>A0A098E975_9ZZZZ</name>
<gene>
    <name evidence="2" type="primary">coaD</name>
    <name evidence="2" type="ORF">MSIBF_A2500004</name>
</gene>
<dbReference type="InterPro" id="IPR004821">
    <property type="entry name" value="Cyt_trans-like"/>
</dbReference>
<dbReference type="Pfam" id="PF01467">
    <property type="entry name" value="CTP_transf_like"/>
    <property type="match status" value="1"/>
</dbReference>
<dbReference type="AlphaFoldDB" id="A0A098E975"/>
<dbReference type="GO" id="GO:0004595">
    <property type="term" value="F:pantetheine-phosphate adenylyltransferase activity"/>
    <property type="evidence" value="ECO:0007669"/>
    <property type="project" value="UniProtKB-EC"/>
</dbReference>
<dbReference type="EMBL" id="CCXY01000169">
    <property type="protein sequence ID" value="CEG12592.1"/>
    <property type="molecule type" value="Genomic_DNA"/>
</dbReference>
<dbReference type="EC" id="2.7.7.3" evidence="2"/>
<dbReference type="SUPFAM" id="SSF52374">
    <property type="entry name" value="Nucleotidylyl transferase"/>
    <property type="match status" value="1"/>
</dbReference>